<reference evidence="2 3" key="1">
    <citation type="submission" date="2024-05" db="EMBL/GenBank/DDBJ databases">
        <title>Culex pipiens pipiens assembly and annotation.</title>
        <authorList>
            <person name="Alout H."/>
            <person name="Durand T."/>
        </authorList>
    </citation>
    <scope>NUCLEOTIDE SEQUENCE [LARGE SCALE GENOMIC DNA]</scope>
    <source>
        <strain evidence="2">HA-2024</strain>
        <tissue evidence="2">Whole body</tissue>
    </source>
</reference>
<accession>A0ABD1CAY7</accession>
<keyword evidence="3" id="KW-1185">Reference proteome</keyword>
<dbReference type="Proteomes" id="UP001562425">
    <property type="component" value="Unassembled WGS sequence"/>
</dbReference>
<name>A0ABD1CAY7_CULPP</name>
<keyword evidence="1" id="KW-0732">Signal</keyword>
<gene>
    <name evidence="2" type="ORF">pipiens_018627</name>
</gene>
<evidence type="ECO:0000313" key="2">
    <source>
        <dbReference type="EMBL" id="KAL1373498.1"/>
    </source>
</evidence>
<dbReference type="AlphaFoldDB" id="A0ABD1CAY7"/>
<evidence type="ECO:0000313" key="3">
    <source>
        <dbReference type="Proteomes" id="UP001562425"/>
    </source>
</evidence>
<organism evidence="2 3">
    <name type="scientific">Culex pipiens pipiens</name>
    <name type="common">Northern house mosquito</name>
    <dbReference type="NCBI Taxonomy" id="38569"/>
    <lineage>
        <taxon>Eukaryota</taxon>
        <taxon>Metazoa</taxon>
        <taxon>Ecdysozoa</taxon>
        <taxon>Arthropoda</taxon>
        <taxon>Hexapoda</taxon>
        <taxon>Insecta</taxon>
        <taxon>Pterygota</taxon>
        <taxon>Neoptera</taxon>
        <taxon>Endopterygota</taxon>
        <taxon>Diptera</taxon>
        <taxon>Nematocera</taxon>
        <taxon>Culicoidea</taxon>
        <taxon>Culicidae</taxon>
        <taxon>Culicinae</taxon>
        <taxon>Culicini</taxon>
        <taxon>Culex</taxon>
        <taxon>Culex</taxon>
    </lineage>
</organism>
<comment type="caution">
    <text evidence="2">The sequence shown here is derived from an EMBL/GenBank/DDBJ whole genome shotgun (WGS) entry which is preliminary data.</text>
</comment>
<protein>
    <submittedName>
        <fullName evidence="2">Uncharacterized protein</fullName>
    </submittedName>
</protein>
<dbReference type="EMBL" id="JBEHCU010014316">
    <property type="protein sequence ID" value="KAL1373498.1"/>
    <property type="molecule type" value="Genomic_DNA"/>
</dbReference>
<evidence type="ECO:0000256" key="1">
    <source>
        <dbReference type="SAM" id="SignalP"/>
    </source>
</evidence>
<proteinExistence type="predicted"/>
<feature type="signal peptide" evidence="1">
    <location>
        <begin position="1"/>
        <end position="16"/>
    </location>
</feature>
<sequence>MKNLLILIAILAVARAKSIDIDPSQVQPFESIGIDWSQVQPIEDSDQYWDRLPADLQYLRKPEPDRRIGLLRAMWVIINGYVHNNSRVAQSIDPASNADAVRRCRQDPERNCCCVISS</sequence>
<feature type="chain" id="PRO_5044782118" evidence="1">
    <location>
        <begin position="17"/>
        <end position="118"/>
    </location>
</feature>